<dbReference type="AlphaFoldDB" id="A0A3S0BKR3"/>
<evidence type="ECO:0000313" key="11">
    <source>
        <dbReference type="EMBL" id="RTE08783.1"/>
    </source>
</evidence>
<feature type="binding site" evidence="9">
    <location>
        <position position="197"/>
    </location>
    <ligand>
        <name>Mg(2+)</name>
        <dbReference type="ChEBI" id="CHEBI:18420"/>
    </ligand>
</feature>
<evidence type="ECO:0000256" key="2">
    <source>
        <dbReference type="ARBA" id="ARBA00022679"/>
    </source>
</evidence>
<dbReference type="Proteomes" id="UP000276128">
    <property type="component" value="Unassembled WGS sequence"/>
</dbReference>
<dbReference type="InterPro" id="IPR011009">
    <property type="entry name" value="Kinase-like_dom_sf"/>
</dbReference>
<sequence length="267" mass="30042">MTQNAHGVPAIPLPAPLESLLAGCVWRRETIGHSASQTYQVCGAAGRYFLKIQSLQAVESLVEEKERLLWLKGRLPVPEVVYYGTDEAHEFLLVTELPGVNASDDLWKDQLPELLRALARGLKQIHQVPIDDCPFDQRLAVKMEEAMLRVRQGLVDEEDFDESRLGLRAEEVLEQLLGSVPAEEDLVFTHGDYCMPNIIMLSEGELSGFIDVGRAGIADRYQDLALAIRSIRYNFGDAHVQTFVEAYGLDKLDEAKVSFYQLMDEFF</sequence>
<dbReference type="GO" id="GO:0005524">
    <property type="term" value="F:ATP binding"/>
    <property type="evidence" value="ECO:0007669"/>
    <property type="project" value="UniProtKB-KW"/>
</dbReference>
<feature type="binding site" evidence="9">
    <location>
        <position position="211"/>
    </location>
    <ligand>
        <name>Mg(2+)</name>
        <dbReference type="ChEBI" id="CHEBI:18420"/>
    </ligand>
</feature>
<keyword evidence="6 7" id="KW-0046">Antibiotic resistance</keyword>
<feature type="domain" description="Aminoglycoside phosphotransferase" evidence="10">
    <location>
        <begin position="31"/>
        <end position="255"/>
    </location>
</feature>
<evidence type="ECO:0000313" key="12">
    <source>
        <dbReference type="Proteomes" id="UP000276128"/>
    </source>
</evidence>
<comment type="caution">
    <text evidence="11">The sequence shown here is derived from an EMBL/GenBank/DDBJ whole genome shotgun (WGS) entry which is preliminary data.</text>
</comment>
<dbReference type="GO" id="GO:0016301">
    <property type="term" value="F:kinase activity"/>
    <property type="evidence" value="ECO:0007669"/>
    <property type="project" value="UniProtKB-KW"/>
</dbReference>
<dbReference type="Gene3D" id="3.30.200.20">
    <property type="entry name" value="Phosphorylase Kinase, domain 1"/>
    <property type="match status" value="1"/>
</dbReference>
<evidence type="ECO:0000256" key="6">
    <source>
        <dbReference type="ARBA" id="ARBA00023251"/>
    </source>
</evidence>
<accession>A0A3S0BKR3</accession>
<dbReference type="GO" id="GO:0016773">
    <property type="term" value="F:phosphotransferase activity, alcohol group as acceptor"/>
    <property type="evidence" value="ECO:0007669"/>
    <property type="project" value="InterPro"/>
</dbReference>
<evidence type="ECO:0000256" key="5">
    <source>
        <dbReference type="ARBA" id="ARBA00022840"/>
    </source>
</evidence>
<dbReference type="NCBIfam" id="NF033068">
    <property type="entry name" value="APH_3p"/>
    <property type="match status" value="1"/>
</dbReference>
<evidence type="ECO:0000256" key="8">
    <source>
        <dbReference type="PIRSR" id="PIRSR000706-1"/>
    </source>
</evidence>
<evidence type="ECO:0000256" key="9">
    <source>
        <dbReference type="PIRSR" id="PIRSR000706-2"/>
    </source>
</evidence>
<dbReference type="Gene3D" id="3.90.1200.10">
    <property type="match status" value="1"/>
</dbReference>
<evidence type="ECO:0000256" key="4">
    <source>
        <dbReference type="ARBA" id="ARBA00022777"/>
    </source>
</evidence>
<dbReference type="InterPro" id="IPR002575">
    <property type="entry name" value="Aminoglycoside_PTrfase"/>
</dbReference>
<reference evidence="11 12" key="1">
    <citation type="submission" date="2018-12" db="EMBL/GenBank/DDBJ databases">
        <title>Bacillus ochoae sp. nov., Paenibacillus whitsoniae sp. nov., Paenibacillus spiritus sp. nov. Isolated from the Mars Exploration Rover during spacecraft assembly.</title>
        <authorList>
            <person name="Seuylemezian A."/>
            <person name="Vaishampayan P."/>
        </authorList>
    </citation>
    <scope>NUCLEOTIDE SEQUENCE [LARGE SCALE GENOMIC DNA]</scope>
    <source>
        <strain evidence="11 12">MER 54</strain>
    </source>
</reference>
<dbReference type="PANTHER" id="PTHR21310">
    <property type="entry name" value="AMINOGLYCOSIDE PHOSPHOTRANSFERASE-RELATED-RELATED"/>
    <property type="match status" value="1"/>
</dbReference>
<dbReference type="EMBL" id="RXHU01000042">
    <property type="protein sequence ID" value="RTE08783.1"/>
    <property type="molecule type" value="Genomic_DNA"/>
</dbReference>
<keyword evidence="9" id="KW-0479">Metal-binding</keyword>
<dbReference type="PIRSF" id="PIRSF000706">
    <property type="entry name" value="Kanamycin_kin"/>
    <property type="match status" value="1"/>
</dbReference>
<dbReference type="Pfam" id="PF01636">
    <property type="entry name" value="APH"/>
    <property type="match status" value="1"/>
</dbReference>
<comment type="similarity">
    <text evidence="1 7">Belongs to the aminoglycoside phosphotransferase family.</text>
</comment>
<name>A0A3S0BKR3_9BACL</name>
<dbReference type="SUPFAM" id="SSF56112">
    <property type="entry name" value="Protein kinase-like (PK-like)"/>
    <property type="match status" value="1"/>
</dbReference>
<keyword evidence="4 7" id="KW-0418">Kinase</keyword>
<evidence type="ECO:0000256" key="1">
    <source>
        <dbReference type="ARBA" id="ARBA00006219"/>
    </source>
</evidence>
<gene>
    <name evidence="11" type="ORF">EJQ19_14745</name>
</gene>
<keyword evidence="9" id="KW-0460">Magnesium</keyword>
<keyword evidence="12" id="KW-1185">Reference proteome</keyword>
<organism evidence="11 12">
    <name type="scientific">Paenibacillus whitsoniae</name>
    <dbReference type="NCBI Taxonomy" id="2496558"/>
    <lineage>
        <taxon>Bacteria</taxon>
        <taxon>Bacillati</taxon>
        <taxon>Bacillota</taxon>
        <taxon>Bacilli</taxon>
        <taxon>Bacillales</taxon>
        <taxon>Paenibacillaceae</taxon>
        <taxon>Paenibacillus</taxon>
    </lineage>
</organism>
<dbReference type="GO" id="GO:0046872">
    <property type="term" value="F:metal ion binding"/>
    <property type="evidence" value="ECO:0007669"/>
    <property type="project" value="UniProtKB-KW"/>
</dbReference>
<dbReference type="OrthoDB" id="3806873at2"/>
<evidence type="ECO:0000259" key="10">
    <source>
        <dbReference type="Pfam" id="PF01636"/>
    </source>
</evidence>
<dbReference type="GO" id="GO:0046677">
    <property type="term" value="P:response to antibiotic"/>
    <property type="evidence" value="ECO:0007669"/>
    <property type="project" value="UniProtKB-KW"/>
</dbReference>
<protein>
    <submittedName>
        <fullName evidence="11">Aminoglycoside 3'-phosphotransferase</fullName>
    </submittedName>
</protein>
<keyword evidence="3 7" id="KW-0547">Nucleotide-binding</keyword>
<dbReference type="PANTHER" id="PTHR21310:SF41">
    <property type="entry name" value="3'-PHOSPHOTRANSFERASE, PUTATIVE-RELATED"/>
    <property type="match status" value="1"/>
</dbReference>
<dbReference type="InterPro" id="IPR051678">
    <property type="entry name" value="AGP_Transferase"/>
</dbReference>
<evidence type="ECO:0000256" key="3">
    <source>
        <dbReference type="ARBA" id="ARBA00022741"/>
    </source>
</evidence>
<evidence type="ECO:0000256" key="7">
    <source>
        <dbReference type="PIRNR" id="PIRNR000706"/>
    </source>
</evidence>
<feature type="active site" description="Proton acceptor" evidence="8">
    <location>
        <position position="192"/>
    </location>
</feature>
<keyword evidence="5 7" id="KW-0067">ATP-binding</keyword>
<dbReference type="InterPro" id="IPR024165">
    <property type="entry name" value="Kan/Strep_kinase"/>
</dbReference>
<proteinExistence type="inferred from homology"/>
<dbReference type="CDD" id="cd05150">
    <property type="entry name" value="APH"/>
    <property type="match status" value="1"/>
</dbReference>
<dbReference type="RefSeq" id="WP_126141999.1">
    <property type="nucleotide sequence ID" value="NZ_RXHU01000042.1"/>
</dbReference>
<keyword evidence="2 7" id="KW-0808">Transferase</keyword>